<sequence length="120" mass="13074">MSARKAASDSRYREYAMDATIAAPMITMRSIKSATRMGTTGKMQPPPTAYVDRSPVAKTRRPEYMFRAAGREPQAHVVTSCATKELSMPNTKATARTAATALEKRLPAIIAYSHVVPKTA</sequence>
<organism evidence="1 2">
    <name type="scientific">Microbacterium rhizosphaerae</name>
    <dbReference type="NCBI Taxonomy" id="1678237"/>
    <lineage>
        <taxon>Bacteria</taxon>
        <taxon>Bacillati</taxon>
        <taxon>Actinomycetota</taxon>
        <taxon>Actinomycetes</taxon>
        <taxon>Micrococcales</taxon>
        <taxon>Microbacteriaceae</taxon>
        <taxon>Microbacterium</taxon>
    </lineage>
</organism>
<name>A0ABZ0SJX7_9MICO</name>
<dbReference type="EMBL" id="CP139368">
    <property type="protein sequence ID" value="WPR89697.1"/>
    <property type="molecule type" value="Genomic_DNA"/>
</dbReference>
<accession>A0ABZ0SJX7</accession>
<protein>
    <submittedName>
        <fullName evidence="1">Uncharacterized protein</fullName>
    </submittedName>
</protein>
<evidence type="ECO:0000313" key="2">
    <source>
        <dbReference type="Proteomes" id="UP001323798"/>
    </source>
</evidence>
<dbReference type="Proteomes" id="UP001323798">
    <property type="component" value="Chromosome"/>
</dbReference>
<evidence type="ECO:0000313" key="1">
    <source>
        <dbReference type="EMBL" id="WPR89697.1"/>
    </source>
</evidence>
<reference evidence="1 2" key="1">
    <citation type="submission" date="2023-11" db="EMBL/GenBank/DDBJ databases">
        <title>Genome sequence of Microbacterium rhizosphaerae KACC 19337.</title>
        <authorList>
            <person name="Choi H."/>
            <person name="Kim S."/>
            <person name="Kim Y."/>
            <person name="Kwon S.-W."/>
            <person name="Heo J."/>
        </authorList>
    </citation>
    <scope>NUCLEOTIDE SEQUENCE [LARGE SCALE GENOMIC DNA]</scope>
    <source>
        <strain evidence="1 2">KACC 19337</strain>
    </source>
</reference>
<proteinExistence type="predicted"/>
<dbReference type="RefSeq" id="WP_320942411.1">
    <property type="nucleotide sequence ID" value="NZ_BAABEU010000003.1"/>
</dbReference>
<gene>
    <name evidence="1" type="ORF">SM116_18365</name>
</gene>
<keyword evidence="2" id="KW-1185">Reference proteome</keyword>